<comment type="catalytic activity">
    <reaction evidence="9">
        <text>DNA(n) + a 2'-deoxyribonucleoside 5'-triphosphate = DNA(n+1) + diphosphate</text>
        <dbReference type="Rhea" id="RHEA:22508"/>
        <dbReference type="Rhea" id="RHEA-COMP:17339"/>
        <dbReference type="Rhea" id="RHEA-COMP:17340"/>
        <dbReference type="ChEBI" id="CHEBI:33019"/>
        <dbReference type="ChEBI" id="CHEBI:61560"/>
        <dbReference type="ChEBI" id="CHEBI:173112"/>
        <dbReference type="EC" id="2.7.7.49"/>
    </reaction>
</comment>
<dbReference type="GO" id="GO:0003723">
    <property type="term" value="F:RNA binding"/>
    <property type="evidence" value="ECO:0007669"/>
    <property type="project" value="InterPro"/>
</dbReference>
<evidence type="ECO:0000256" key="3">
    <source>
        <dbReference type="ARBA" id="ARBA00022695"/>
    </source>
</evidence>
<evidence type="ECO:0000256" key="7">
    <source>
        <dbReference type="ARBA" id="ARBA00023118"/>
    </source>
</evidence>
<dbReference type="PRINTS" id="PR00866">
    <property type="entry name" value="RNADNAPOLMS"/>
</dbReference>
<dbReference type="InterPro" id="IPR000123">
    <property type="entry name" value="Reverse_transcriptase_msDNA"/>
</dbReference>
<name>A0A7W8FSE5_9BACL</name>
<dbReference type="OrthoDB" id="9788687at2"/>
<keyword evidence="7" id="KW-0051">Antiviral defense</keyword>
<gene>
    <name evidence="11" type="ORF">HNQ44_001917</name>
</gene>
<keyword evidence="12" id="KW-1185">Reference proteome</keyword>
<dbReference type="RefSeq" id="WP_135500531.1">
    <property type="nucleotide sequence ID" value="NZ_JACHHE010000004.1"/>
</dbReference>
<dbReference type="InterPro" id="IPR043502">
    <property type="entry name" value="DNA/RNA_pol_sf"/>
</dbReference>
<evidence type="ECO:0000313" key="12">
    <source>
        <dbReference type="Proteomes" id="UP000525923"/>
    </source>
</evidence>
<protein>
    <recommendedName>
        <fullName evidence="1">RNA-directed DNA polymerase</fullName>
        <ecNumber evidence="1">2.7.7.49</ecNumber>
    </recommendedName>
</protein>
<sequence>MIKQILHNIISSNLSKEDKEILTQYAENLYLKNFPIIFDVNQFFLLFELTDNDLEKFIIDNTNHYHINKRNGELREVWQPNHKVKIIQKWILKNILNKIEVSPYAHGFIKNKSILTNAEVHLYQEPFWIFSTDIKDFFPSISYNDVKKIFMEIGYSDKVSEAFSLLTTVDGKLIQGFPTSPMLSNIFLRDIDEEFQKIAVRYNIRYSRYADDITFSGIQKKGYLTLVKNIKRIVSFILEKHDLAINNEKTRLMKDKHTKIVTGLIVTSKGVKIPQRFIRKLSKEIYYCQKFGVNDHLKYQGIITIANYKGYLIGLARFIYMVDKIQGAKFIKEIYDLDWD</sequence>
<evidence type="ECO:0000256" key="4">
    <source>
        <dbReference type="ARBA" id="ARBA00022723"/>
    </source>
</evidence>
<keyword evidence="6" id="KW-0695">RNA-directed DNA polymerase</keyword>
<dbReference type="GO" id="GO:0046872">
    <property type="term" value="F:metal ion binding"/>
    <property type="evidence" value="ECO:0007669"/>
    <property type="project" value="UniProtKB-KW"/>
</dbReference>
<dbReference type="Proteomes" id="UP000525923">
    <property type="component" value="Unassembled WGS sequence"/>
</dbReference>
<keyword evidence="5" id="KW-0460">Magnesium</keyword>
<dbReference type="GO" id="GO:0003964">
    <property type="term" value="F:RNA-directed DNA polymerase activity"/>
    <property type="evidence" value="ECO:0007669"/>
    <property type="project" value="UniProtKB-KW"/>
</dbReference>
<evidence type="ECO:0000313" key="11">
    <source>
        <dbReference type="EMBL" id="MBB5180489.1"/>
    </source>
</evidence>
<evidence type="ECO:0000259" key="10">
    <source>
        <dbReference type="PROSITE" id="PS50878"/>
    </source>
</evidence>
<dbReference type="PROSITE" id="PS50878">
    <property type="entry name" value="RT_POL"/>
    <property type="match status" value="1"/>
</dbReference>
<dbReference type="CDD" id="cd03487">
    <property type="entry name" value="RT_Bac_retron_II"/>
    <property type="match status" value="1"/>
</dbReference>
<keyword evidence="2" id="KW-0808">Transferase</keyword>
<dbReference type="InterPro" id="IPR000477">
    <property type="entry name" value="RT_dom"/>
</dbReference>
<evidence type="ECO:0000256" key="9">
    <source>
        <dbReference type="ARBA" id="ARBA00048173"/>
    </source>
</evidence>
<evidence type="ECO:0000256" key="2">
    <source>
        <dbReference type="ARBA" id="ARBA00022679"/>
    </source>
</evidence>
<comment type="caution">
    <text evidence="11">The sequence shown here is derived from an EMBL/GenBank/DDBJ whole genome shotgun (WGS) entry which is preliminary data.</text>
</comment>
<accession>A0A7W8FSE5</accession>
<evidence type="ECO:0000256" key="8">
    <source>
        <dbReference type="ARBA" id="ARBA00034120"/>
    </source>
</evidence>
<organism evidence="11 12">
    <name type="scientific">Planococcus koreensis</name>
    <dbReference type="NCBI Taxonomy" id="112331"/>
    <lineage>
        <taxon>Bacteria</taxon>
        <taxon>Bacillati</taxon>
        <taxon>Bacillota</taxon>
        <taxon>Bacilli</taxon>
        <taxon>Bacillales</taxon>
        <taxon>Caryophanaceae</taxon>
        <taxon>Planococcus</taxon>
    </lineage>
</organism>
<dbReference type="AlphaFoldDB" id="A0A7W8FSE5"/>
<dbReference type="GO" id="GO:0051607">
    <property type="term" value="P:defense response to virus"/>
    <property type="evidence" value="ECO:0007669"/>
    <property type="project" value="UniProtKB-KW"/>
</dbReference>
<dbReference type="PANTHER" id="PTHR34047">
    <property type="entry name" value="NUCLEAR INTRON MATURASE 1, MITOCHONDRIAL-RELATED"/>
    <property type="match status" value="1"/>
</dbReference>
<dbReference type="EMBL" id="JACHHE010000004">
    <property type="protein sequence ID" value="MBB5180489.1"/>
    <property type="molecule type" value="Genomic_DNA"/>
</dbReference>
<proteinExistence type="inferred from homology"/>
<comment type="similarity">
    <text evidence="8">Belongs to the bacterial reverse transcriptase family.</text>
</comment>
<keyword evidence="4" id="KW-0479">Metal-binding</keyword>
<dbReference type="SUPFAM" id="SSF56672">
    <property type="entry name" value="DNA/RNA polymerases"/>
    <property type="match status" value="1"/>
</dbReference>
<dbReference type="PANTHER" id="PTHR34047:SF7">
    <property type="entry name" value="RNA-DIRECTED DNA POLYMERASE"/>
    <property type="match status" value="1"/>
</dbReference>
<evidence type="ECO:0000256" key="5">
    <source>
        <dbReference type="ARBA" id="ARBA00022842"/>
    </source>
</evidence>
<dbReference type="EC" id="2.7.7.49" evidence="1"/>
<evidence type="ECO:0000256" key="1">
    <source>
        <dbReference type="ARBA" id="ARBA00012493"/>
    </source>
</evidence>
<evidence type="ECO:0000256" key="6">
    <source>
        <dbReference type="ARBA" id="ARBA00022918"/>
    </source>
</evidence>
<dbReference type="InterPro" id="IPR051083">
    <property type="entry name" value="GrpII_Intron_Splice-Mob/Def"/>
</dbReference>
<keyword evidence="3" id="KW-0548">Nucleotidyltransferase</keyword>
<feature type="domain" description="Reverse transcriptase" evidence="10">
    <location>
        <begin position="48"/>
        <end position="266"/>
    </location>
</feature>
<reference evidence="11 12" key="1">
    <citation type="submission" date="2020-08" db="EMBL/GenBank/DDBJ databases">
        <title>Genomic Encyclopedia of Type Strains, Phase IV (KMG-IV): sequencing the most valuable type-strain genomes for metagenomic binning, comparative biology and taxonomic classification.</title>
        <authorList>
            <person name="Goeker M."/>
        </authorList>
    </citation>
    <scope>NUCLEOTIDE SEQUENCE [LARGE SCALE GENOMIC DNA]</scope>
    <source>
        <strain evidence="11 12">DSM 15895</strain>
    </source>
</reference>
<dbReference type="Pfam" id="PF00078">
    <property type="entry name" value="RVT_1"/>
    <property type="match status" value="1"/>
</dbReference>